<feature type="transmembrane region" description="Helical" evidence="9">
    <location>
        <begin position="83"/>
        <end position="108"/>
    </location>
</feature>
<keyword evidence="8" id="KW-0813">Transport</keyword>
<evidence type="ECO:0000256" key="9">
    <source>
        <dbReference type="SAM" id="Phobius"/>
    </source>
</evidence>
<feature type="transmembrane region" description="Helical" evidence="9">
    <location>
        <begin position="485"/>
        <end position="508"/>
    </location>
</feature>
<organism evidence="10 11">
    <name type="scientific">candidate division CSSED10-310 bacterium</name>
    <dbReference type="NCBI Taxonomy" id="2855610"/>
    <lineage>
        <taxon>Bacteria</taxon>
        <taxon>Bacteria division CSSED10-310</taxon>
    </lineage>
</organism>
<keyword evidence="2 8" id="KW-1003">Cell membrane</keyword>
<feature type="transmembrane region" description="Helical" evidence="9">
    <location>
        <begin position="194"/>
        <end position="216"/>
    </location>
</feature>
<feature type="transmembrane region" description="Helical" evidence="9">
    <location>
        <begin position="237"/>
        <end position="258"/>
    </location>
</feature>
<protein>
    <recommendedName>
        <fullName evidence="8">Lipid II flippase</fullName>
    </recommendedName>
</protein>
<comment type="similarity">
    <text evidence="8">Belongs to the MurJ/MviN family.</text>
</comment>
<feature type="transmembrane region" description="Helical" evidence="9">
    <location>
        <begin position="356"/>
        <end position="377"/>
    </location>
</feature>
<dbReference type="PANTHER" id="PTHR47019">
    <property type="entry name" value="LIPID II FLIPPASE MURJ"/>
    <property type="match status" value="1"/>
</dbReference>
<dbReference type="InterPro" id="IPR004268">
    <property type="entry name" value="MurJ"/>
</dbReference>
<keyword evidence="6 9" id="KW-1133">Transmembrane helix</keyword>
<evidence type="ECO:0000256" key="3">
    <source>
        <dbReference type="ARBA" id="ARBA00022692"/>
    </source>
</evidence>
<dbReference type="CDD" id="cd13123">
    <property type="entry name" value="MATE_MurJ_like"/>
    <property type="match status" value="1"/>
</dbReference>
<name>A0ABV6YU41_UNCC1</name>
<evidence type="ECO:0000256" key="4">
    <source>
        <dbReference type="ARBA" id="ARBA00022960"/>
    </source>
</evidence>
<feature type="transmembrane region" description="Helical" evidence="9">
    <location>
        <begin position="389"/>
        <end position="411"/>
    </location>
</feature>
<dbReference type="PIRSF" id="PIRSF002869">
    <property type="entry name" value="MviN"/>
    <property type="match status" value="1"/>
</dbReference>
<keyword evidence="4 8" id="KW-0133">Cell shape</keyword>
<evidence type="ECO:0000256" key="1">
    <source>
        <dbReference type="ARBA" id="ARBA00004651"/>
    </source>
</evidence>
<keyword evidence="3 9" id="KW-0812">Transmembrane</keyword>
<keyword evidence="5 8" id="KW-0573">Peptidoglycan synthesis</keyword>
<evidence type="ECO:0000256" key="6">
    <source>
        <dbReference type="ARBA" id="ARBA00022989"/>
    </source>
</evidence>
<keyword evidence="7 8" id="KW-0472">Membrane</keyword>
<accession>A0ABV6YU41</accession>
<keyword evidence="11" id="KW-1185">Reference proteome</keyword>
<dbReference type="PANTHER" id="PTHR47019:SF1">
    <property type="entry name" value="LIPID II FLIPPASE MURJ"/>
    <property type="match status" value="1"/>
</dbReference>
<reference evidence="10 11" key="1">
    <citation type="submission" date="2024-09" db="EMBL/GenBank/DDBJ databases">
        <title>Laminarin stimulates single cell rates of sulfate reduction while oxygen inhibits transcriptomic activity in coastal marine sediment.</title>
        <authorList>
            <person name="Lindsay M."/>
            <person name="Orcutt B."/>
            <person name="Emerson D."/>
            <person name="Stepanauskas R."/>
            <person name="D'Angelo T."/>
        </authorList>
    </citation>
    <scope>NUCLEOTIDE SEQUENCE [LARGE SCALE GENOMIC DNA]</scope>
    <source>
        <strain evidence="10">SAG AM-311-K15</strain>
    </source>
</reference>
<evidence type="ECO:0000256" key="2">
    <source>
        <dbReference type="ARBA" id="ARBA00022475"/>
    </source>
</evidence>
<dbReference type="PRINTS" id="PR01806">
    <property type="entry name" value="VIRFACTRMVIN"/>
</dbReference>
<feature type="transmembrane region" description="Helical" evidence="9">
    <location>
        <begin position="44"/>
        <end position="71"/>
    </location>
</feature>
<proteinExistence type="inferred from homology"/>
<sequence length="534" mass="58896">MNTRGILKAASIITILSVSSKLLGIYRLHLMAKFYGRSIEADAFALAFTILEFIRHFIAGGTIVAAIIPVYRALVVSKNEKKLAFTASNLLNIFSLVLIGAVGCWYIFGAALFRNLMFFFGEYFEEITQSKATIELTISLGNIMFPAIVFFGLVSVATAILNSFQHFVSPAATPVVLNGAIIFCLLGLHPTINIYSMALGVLLGTVLQVFILYPPLRKRLSGYQFSLVVHDPQMKEIWLLLKPLLWGVISYRFVFLINKLFAMTRGAGDISALFYSEFLVLSMVDILGIALATALFPSLSGYYSEHREAEFTRTTLTFLKITILLALPAMGILMVLGEPIIALIFQSDQFGSTDTWFTFSVLFFLAPTVLFQCLNYVMRNVYFASRDMITPVVTAISTLALNLVLMVILIGPLGTRGIALATTVAYGVQSACLMLLFKRARPDLPVRPLRLFLIKLGLTTSVALGSSALLFHFCSALVIDALLSVRIGVLALSLLSFAISFTCCGFLLKMTELNSVFSYMKEKFWKATPENEVA</sequence>
<evidence type="ECO:0000313" key="11">
    <source>
        <dbReference type="Proteomes" id="UP001594351"/>
    </source>
</evidence>
<gene>
    <name evidence="10" type="primary">murJ</name>
    <name evidence="10" type="ORF">ACFL27_05850</name>
</gene>
<comment type="caution">
    <text evidence="10">The sequence shown here is derived from an EMBL/GenBank/DDBJ whole genome shotgun (WGS) entry which is preliminary data.</text>
</comment>
<feature type="transmembrane region" description="Helical" evidence="9">
    <location>
        <begin position="458"/>
        <end position="479"/>
    </location>
</feature>
<dbReference type="NCBIfam" id="TIGR01695">
    <property type="entry name" value="murJ_mviN"/>
    <property type="match status" value="1"/>
</dbReference>
<comment type="function">
    <text evidence="8">Involved in peptidoglycan biosynthesis. Transports lipid-linked peptidoglycan precursors from the inner to the outer leaflet of the cytoplasmic membrane.</text>
</comment>
<dbReference type="InterPro" id="IPR051050">
    <property type="entry name" value="Lipid_II_flippase_MurJ/MviN"/>
</dbReference>
<dbReference type="Pfam" id="PF03023">
    <property type="entry name" value="MurJ"/>
    <property type="match status" value="1"/>
</dbReference>
<feature type="transmembrane region" description="Helical" evidence="9">
    <location>
        <begin position="143"/>
        <end position="164"/>
    </location>
</feature>
<evidence type="ECO:0000256" key="7">
    <source>
        <dbReference type="ARBA" id="ARBA00023136"/>
    </source>
</evidence>
<dbReference type="EMBL" id="JBHPBY010000055">
    <property type="protein sequence ID" value="MFC1849716.1"/>
    <property type="molecule type" value="Genomic_DNA"/>
</dbReference>
<comment type="subcellular location">
    <subcellularLocation>
        <location evidence="1">Cell membrane</location>
        <topology evidence="1">Multi-pass membrane protein</topology>
    </subcellularLocation>
</comment>
<feature type="transmembrane region" description="Helical" evidence="9">
    <location>
        <begin position="317"/>
        <end position="336"/>
    </location>
</feature>
<dbReference type="Proteomes" id="UP001594351">
    <property type="component" value="Unassembled WGS sequence"/>
</dbReference>
<evidence type="ECO:0000256" key="5">
    <source>
        <dbReference type="ARBA" id="ARBA00022984"/>
    </source>
</evidence>
<evidence type="ECO:0000313" key="10">
    <source>
        <dbReference type="EMBL" id="MFC1849716.1"/>
    </source>
</evidence>
<feature type="transmembrane region" description="Helical" evidence="9">
    <location>
        <begin position="278"/>
        <end position="296"/>
    </location>
</feature>
<feature type="transmembrane region" description="Helical" evidence="9">
    <location>
        <begin position="417"/>
        <end position="437"/>
    </location>
</feature>
<feature type="transmembrane region" description="Helical" evidence="9">
    <location>
        <begin position="171"/>
        <end position="188"/>
    </location>
</feature>
<evidence type="ECO:0000256" key="8">
    <source>
        <dbReference type="PIRNR" id="PIRNR002869"/>
    </source>
</evidence>
<keyword evidence="8" id="KW-0961">Cell wall biogenesis/degradation</keyword>